<evidence type="ECO:0000313" key="3">
    <source>
        <dbReference type="Proteomes" id="UP000078200"/>
    </source>
</evidence>
<sequence>MALKAILTPKIVENLSIAMPSFFLCSAGKMVFEQCFPLADQSTTHLQHRHFPENGKKEDITSWEKEGFFNLQKGQIRDFYENSLSTNHITHLRKLRRTLPVMITQFPLSFFTAIIFLIRNCNQYYNQ</sequence>
<keyword evidence="3" id="KW-1185">Reference proteome</keyword>
<organism evidence="2 3">
    <name type="scientific">Glossina austeni</name>
    <name type="common">Savannah tsetse fly</name>
    <dbReference type="NCBI Taxonomy" id="7395"/>
    <lineage>
        <taxon>Eukaryota</taxon>
        <taxon>Metazoa</taxon>
        <taxon>Ecdysozoa</taxon>
        <taxon>Arthropoda</taxon>
        <taxon>Hexapoda</taxon>
        <taxon>Insecta</taxon>
        <taxon>Pterygota</taxon>
        <taxon>Neoptera</taxon>
        <taxon>Endopterygota</taxon>
        <taxon>Diptera</taxon>
        <taxon>Brachycera</taxon>
        <taxon>Muscomorpha</taxon>
        <taxon>Hippoboscoidea</taxon>
        <taxon>Glossinidae</taxon>
        <taxon>Glossina</taxon>
    </lineage>
</organism>
<evidence type="ECO:0000256" key="1">
    <source>
        <dbReference type="SAM" id="Phobius"/>
    </source>
</evidence>
<evidence type="ECO:0000313" key="2">
    <source>
        <dbReference type="EnsemblMetazoa" id="GAUT001978-PA"/>
    </source>
</evidence>
<protein>
    <submittedName>
        <fullName evidence="2">Uncharacterized protein</fullName>
    </submittedName>
</protein>
<dbReference type="AlphaFoldDB" id="A0A1A9UEC4"/>
<dbReference type="EnsemblMetazoa" id="GAUT001978-RA">
    <property type="protein sequence ID" value="GAUT001978-PA"/>
    <property type="gene ID" value="GAUT001978"/>
</dbReference>
<name>A0A1A9UEC4_GLOAU</name>
<dbReference type="Proteomes" id="UP000078200">
    <property type="component" value="Unassembled WGS sequence"/>
</dbReference>
<dbReference type="VEuPathDB" id="VectorBase:GAUT001978"/>
<keyword evidence="1" id="KW-0472">Membrane</keyword>
<feature type="transmembrane region" description="Helical" evidence="1">
    <location>
        <begin position="99"/>
        <end position="118"/>
    </location>
</feature>
<accession>A0A1A9UEC4</accession>
<keyword evidence="1" id="KW-1133">Transmembrane helix</keyword>
<reference evidence="2" key="1">
    <citation type="submission" date="2020-05" db="UniProtKB">
        <authorList>
            <consortium name="EnsemblMetazoa"/>
        </authorList>
    </citation>
    <scope>IDENTIFICATION</scope>
    <source>
        <strain evidence="2">TTRI</strain>
    </source>
</reference>
<keyword evidence="1" id="KW-0812">Transmembrane</keyword>
<proteinExistence type="predicted"/>